<dbReference type="InterPro" id="IPR029488">
    <property type="entry name" value="Hmw/CFAP97"/>
</dbReference>
<evidence type="ECO:0000313" key="3">
    <source>
        <dbReference type="Proteomes" id="UP001295684"/>
    </source>
</evidence>
<dbReference type="Proteomes" id="UP001295684">
    <property type="component" value="Unassembled WGS sequence"/>
</dbReference>
<keyword evidence="3" id="KW-1185">Reference proteome</keyword>
<organism evidence="2 3">
    <name type="scientific">Euplotes crassus</name>
    <dbReference type="NCBI Taxonomy" id="5936"/>
    <lineage>
        <taxon>Eukaryota</taxon>
        <taxon>Sar</taxon>
        <taxon>Alveolata</taxon>
        <taxon>Ciliophora</taxon>
        <taxon>Intramacronucleata</taxon>
        <taxon>Spirotrichea</taxon>
        <taxon>Hypotrichia</taxon>
        <taxon>Euplotida</taxon>
        <taxon>Euplotidae</taxon>
        <taxon>Moneuplotes</taxon>
    </lineage>
</organism>
<evidence type="ECO:0000313" key="2">
    <source>
        <dbReference type="EMBL" id="CAI2365860.1"/>
    </source>
</evidence>
<dbReference type="AlphaFoldDB" id="A0AAD1UEL1"/>
<reference evidence="2" key="1">
    <citation type="submission" date="2023-07" db="EMBL/GenBank/DDBJ databases">
        <authorList>
            <consortium name="AG Swart"/>
            <person name="Singh M."/>
            <person name="Singh A."/>
            <person name="Seah K."/>
            <person name="Emmerich C."/>
        </authorList>
    </citation>
    <scope>NUCLEOTIDE SEQUENCE</scope>
    <source>
        <strain evidence="2">DP1</strain>
    </source>
</reference>
<evidence type="ECO:0000256" key="1">
    <source>
        <dbReference type="ARBA" id="ARBA00008315"/>
    </source>
</evidence>
<dbReference type="Pfam" id="PF13879">
    <property type="entry name" value="Hmw_CFAP97"/>
    <property type="match status" value="1"/>
</dbReference>
<accession>A0AAD1UEL1</accession>
<comment type="similarity">
    <text evidence="1">Belongs to the CFAP97 family.</text>
</comment>
<protein>
    <submittedName>
        <fullName evidence="2">Uncharacterized protein</fullName>
    </submittedName>
</protein>
<gene>
    <name evidence="2" type="ORF">ECRASSUSDP1_LOCUS7137</name>
</gene>
<dbReference type="EMBL" id="CAMPGE010006942">
    <property type="protein sequence ID" value="CAI2365860.1"/>
    <property type="molecule type" value="Genomic_DNA"/>
</dbReference>
<name>A0AAD1UEL1_EUPCR</name>
<sequence length="356" mass="41534">MNKSQQGIPEQPKAHKIKMAKIQLKKFQIKDQKKDEIEQENRILFEKIRNIVIGKNRKMAKNSQYRSRKLAHSFMNPQRRAEKERIKKQNIIMLKRLQDTKSNYESLHTDQRHMKYLSGLGKKQRSRARNDKVDELANLRTEVNHTMIQNFPEKEKLEEAFNSDPFENSVYTRSNNHSSHEKLPKISSYANSRAESAISTYLEKKAIKRRKKSHVQHTVKGRENNILDPSRTIVFKKGVALASGFYIVEFSYTSSYFCISVFEMNTDKYYIKKTDLKETQLLFSMFNNDYQSIANAIQIKGDQIFVNKSKPSPKKDSQVLEPSESLSVILESSGSRKKKSISRNAKLNPYHSCGWE</sequence>
<proteinExistence type="inferred from homology"/>
<comment type="caution">
    <text evidence="2">The sequence shown here is derived from an EMBL/GenBank/DDBJ whole genome shotgun (WGS) entry which is preliminary data.</text>
</comment>